<sequence length="230" mass="25894">MKTIGLIGGMSWESTAEYYRILNEEVKNRLGGFNSAKCILWSVNFNEIEFYQKTNEWEKCGEVLNNAAINIEKAGADFLILCTNTMHKVSDQFMKGVGIPLLHIADMTAEEIQKDNLKKIGLLGTKYTMAENFYLSKIKEKGLDVIVPAEKDQDAVNSIIYDELCKGEIKDDSRSKFIEVINKMMSEGIEGIILGCTEIGLLIKQENISIKVFDTTIIHAKKAVEYALSY</sequence>
<dbReference type="RefSeq" id="WP_215627231.1">
    <property type="nucleotide sequence ID" value="NZ_CP067089.2"/>
</dbReference>
<dbReference type="PANTHER" id="PTHR21198:SF7">
    <property type="entry name" value="ASPARTATE-GLUTAMATE RACEMASE FAMILY"/>
    <property type="match status" value="1"/>
</dbReference>
<keyword evidence="4" id="KW-1185">Reference proteome</keyword>
<organism evidence="3 4">
    <name type="scientific">Breznakiella homolactica</name>
    <dbReference type="NCBI Taxonomy" id="2798577"/>
    <lineage>
        <taxon>Bacteria</taxon>
        <taxon>Pseudomonadati</taxon>
        <taxon>Spirochaetota</taxon>
        <taxon>Spirochaetia</taxon>
        <taxon>Spirochaetales</taxon>
        <taxon>Breznakiellaceae</taxon>
        <taxon>Breznakiella</taxon>
    </lineage>
</organism>
<gene>
    <name evidence="3" type="ORF">JFL75_03170</name>
</gene>
<accession>A0A7T7XP93</accession>
<evidence type="ECO:0000313" key="3">
    <source>
        <dbReference type="EMBL" id="QQO09927.1"/>
    </source>
</evidence>
<evidence type="ECO:0000256" key="1">
    <source>
        <dbReference type="ARBA" id="ARBA00007847"/>
    </source>
</evidence>
<dbReference type="InterPro" id="IPR004380">
    <property type="entry name" value="Asp_race"/>
</dbReference>
<dbReference type="InterPro" id="IPR001920">
    <property type="entry name" value="Asp/Glu_race"/>
</dbReference>
<dbReference type="GO" id="GO:0047661">
    <property type="term" value="F:amino-acid racemase activity"/>
    <property type="evidence" value="ECO:0007669"/>
    <property type="project" value="InterPro"/>
</dbReference>
<evidence type="ECO:0000313" key="4">
    <source>
        <dbReference type="Proteomes" id="UP000595917"/>
    </source>
</evidence>
<reference evidence="3" key="1">
    <citation type="submission" date="2021-01" db="EMBL/GenBank/DDBJ databases">
        <title>Description of Breznakiella homolactica.</title>
        <authorList>
            <person name="Song Y."/>
            <person name="Brune A."/>
        </authorList>
    </citation>
    <scope>NUCLEOTIDE SEQUENCE</scope>
    <source>
        <strain evidence="3">RmG30</strain>
    </source>
</reference>
<keyword evidence="2" id="KW-0413">Isomerase</keyword>
<protein>
    <submittedName>
        <fullName evidence="3">Aspartate/glutamate racemase family protein</fullName>
    </submittedName>
</protein>
<dbReference type="InterPro" id="IPR033134">
    <property type="entry name" value="Asp/Glu_racemase_AS_2"/>
</dbReference>
<dbReference type="EMBL" id="CP067089">
    <property type="protein sequence ID" value="QQO09927.1"/>
    <property type="molecule type" value="Genomic_DNA"/>
</dbReference>
<dbReference type="InterPro" id="IPR015942">
    <property type="entry name" value="Asp/Glu/hydantoin_racemase"/>
</dbReference>
<comment type="similarity">
    <text evidence="1">Belongs to the aspartate/glutamate racemases family.</text>
</comment>
<dbReference type="Proteomes" id="UP000595917">
    <property type="component" value="Chromosome"/>
</dbReference>
<dbReference type="KEGG" id="bhc:JFL75_03170"/>
<dbReference type="Pfam" id="PF01177">
    <property type="entry name" value="Asp_Glu_race"/>
    <property type="match status" value="1"/>
</dbReference>
<dbReference type="SUPFAM" id="SSF53681">
    <property type="entry name" value="Aspartate/glutamate racemase"/>
    <property type="match status" value="2"/>
</dbReference>
<evidence type="ECO:0000256" key="2">
    <source>
        <dbReference type="ARBA" id="ARBA00023235"/>
    </source>
</evidence>
<proteinExistence type="inferred from homology"/>
<dbReference type="PANTHER" id="PTHR21198">
    <property type="entry name" value="GLUTAMATE RACEMASE"/>
    <property type="match status" value="1"/>
</dbReference>
<dbReference type="PROSITE" id="PS00924">
    <property type="entry name" value="ASP_GLU_RACEMASE_2"/>
    <property type="match status" value="1"/>
</dbReference>
<dbReference type="Gene3D" id="3.40.50.1860">
    <property type="match status" value="2"/>
</dbReference>
<dbReference type="NCBIfam" id="TIGR00035">
    <property type="entry name" value="asp_race"/>
    <property type="match status" value="1"/>
</dbReference>
<dbReference type="AlphaFoldDB" id="A0A7T7XP93"/>
<name>A0A7T7XP93_9SPIR</name>